<keyword evidence="3" id="KW-1185">Reference proteome</keyword>
<comment type="caution">
    <text evidence="2">The sequence shown here is derived from an EMBL/GenBank/DDBJ whole genome shotgun (WGS) entry which is preliminary data.</text>
</comment>
<sequence>MQESVSNNMNAFWQNKTLAQLTDEEWELLCDGCGRCCLNKLIDEDTNQILYTNVACNQLDSRTGMCRHYHDRFRYEPDCIKLTRENLLTIEWLPKTCAYRYFEEFQTLPEWHPLITGNKKMMHKKRISIRNRVVYEKDVIHWENHIIQE</sequence>
<dbReference type="InterPro" id="IPR005358">
    <property type="entry name" value="Puta_zinc/iron-chelating_dom"/>
</dbReference>
<dbReference type="NCBIfam" id="NF003507">
    <property type="entry name" value="PRK05170.2-5"/>
    <property type="match status" value="1"/>
</dbReference>
<evidence type="ECO:0000313" key="3">
    <source>
        <dbReference type="Proteomes" id="UP000651208"/>
    </source>
</evidence>
<dbReference type="EMBL" id="JABURY010000006">
    <property type="protein sequence ID" value="MBC9130305.1"/>
    <property type="molecule type" value="Genomic_DNA"/>
</dbReference>
<name>A0ABR7QW24_9GAMM</name>
<accession>A0ABR7QW24</accession>
<protein>
    <recommendedName>
        <fullName evidence="1">UPF0260 protein FcAc13_03165</fullName>
    </recommendedName>
</protein>
<dbReference type="Pfam" id="PF03692">
    <property type="entry name" value="CxxCxxCC"/>
    <property type="match status" value="1"/>
</dbReference>
<dbReference type="PIRSF" id="PIRSF006173">
    <property type="entry name" value="UCP006173"/>
    <property type="match status" value="1"/>
</dbReference>
<dbReference type="HAMAP" id="MF_00676">
    <property type="entry name" value="UPF0260"/>
    <property type="match status" value="1"/>
</dbReference>
<dbReference type="Proteomes" id="UP000651208">
    <property type="component" value="Unassembled WGS sequence"/>
</dbReference>
<comment type="similarity">
    <text evidence="1">Belongs to the UPF0260 family.</text>
</comment>
<organism evidence="2 3">
    <name type="scientific">Frischella japonica</name>
    <dbReference type="NCBI Taxonomy" id="2741544"/>
    <lineage>
        <taxon>Bacteria</taxon>
        <taxon>Pseudomonadati</taxon>
        <taxon>Pseudomonadota</taxon>
        <taxon>Gammaproteobacteria</taxon>
        <taxon>Orbales</taxon>
        <taxon>Orbaceae</taxon>
        <taxon>Frischella</taxon>
    </lineage>
</organism>
<dbReference type="PANTHER" id="PTHR37421">
    <property type="entry name" value="UPF0260 PROTEIN YCGN"/>
    <property type="match status" value="1"/>
</dbReference>
<reference evidence="2 3" key="1">
    <citation type="submission" date="2020-06" db="EMBL/GenBank/DDBJ databases">
        <title>Frischella cerana isolated from Apis cerana gut homogenate.</title>
        <authorList>
            <person name="Wolter L.A."/>
            <person name="Suenami S."/>
            <person name="Miyazaki R."/>
        </authorList>
    </citation>
    <scope>NUCLEOTIDE SEQUENCE [LARGE SCALE GENOMIC DNA]</scope>
    <source>
        <strain evidence="2 3">Ac13</strain>
    </source>
</reference>
<evidence type="ECO:0000256" key="1">
    <source>
        <dbReference type="HAMAP-Rule" id="MF_00676"/>
    </source>
</evidence>
<evidence type="ECO:0000313" key="2">
    <source>
        <dbReference type="EMBL" id="MBC9130305.1"/>
    </source>
</evidence>
<proteinExistence type="inferred from homology"/>
<dbReference type="NCBIfam" id="NF003501">
    <property type="entry name" value="PRK05170.1-5"/>
    <property type="match status" value="1"/>
</dbReference>
<dbReference type="PANTHER" id="PTHR37421:SF1">
    <property type="entry name" value="UPF0260 PROTEIN YCGN"/>
    <property type="match status" value="1"/>
</dbReference>
<gene>
    <name evidence="2" type="ORF">FcAc13_03165</name>
</gene>
<dbReference type="InterPro" id="IPR008228">
    <property type="entry name" value="UCP006173"/>
</dbReference>